<dbReference type="EMBL" id="JAIFTH010000366">
    <property type="protein sequence ID" value="KAG9509718.1"/>
    <property type="molecule type" value="Genomic_DNA"/>
</dbReference>
<feature type="transmembrane region" description="Helical" evidence="1">
    <location>
        <begin position="6"/>
        <end position="30"/>
    </location>
</feature>
<sequence length="134" mass="15350">MQDFFFVGIISAIALAFVVIKGILFTIHYYNLDKYNEIIRNNESLRKAQMSQLQTKQTSIEVVNNWRMEDPRLMNQFLVKTKTRRTPTSAYSGERGSPRVPLASSDLEVLDLYSNVPPPTPSYIYDERIGGTIV</sequence>
<keyword evidence="1" id="KW-1133">Transmembrane helix</keyword>
<dbReference type="Proteomes" id="UP000825002">
    <property type="component" value="Unassembled WGS sequence"/>
</dbReference>
<evidence type="ECO:0000313" key="3">
    <source>
        <dbReference type="Proteomes" id="UP000825002"/>
    </source>
</evidence>
<keyword evidence="1" id="KW-0812">Transmembrane</keyword>
<organism evidence="2 3">
    <name type="scientific">Fragariocoptes setiger</name>
    <dbReference type="NCBI Taxonomy" id="1670756"/>
    <lineage>
        <taxon>Eukaryota</taxon>
        <taxon>Metazoa</taxon>
        <taxon>Ecdysozoa</taxon>
        <taxon>Arthropoda</taxon>
        <taxon>Chelicerata</taxon>
        <taxon>Arachnida</taxon>
        <taxon>Acari</taxon>
        <taxon>Acariformes</taxon>
        <taxon>Trombidiformes</taxon>
        <taxon>Prostigmata</taxon>
        <taxon>Eupodina</taxon>
        <taxon>Eriophyoidea</taxon>
        <taxon>Phytoptidae</taxon>
        <taxon>Fragariocoptes</taxon>
    </lineage>
</organism>
<accession>A0ABQ7S8G9</accession>
<comment type="caution">
    <text evidence="2">The sequence shown here is derived from an EMBL/GenBank/DDBJ whole genome shotgun (WGS) entry which is preliminary data.</text>
</comment>
<proteinExistence type="predicted"/>
<name>A0ABQ7S8G9_9ACAR</name>
<gene>
    <name evidence="2" type="ORF">GZH46_01752</name>
</gene>
<reference evidence="2 3" key="1">
    <citation type="submission" date="2020-10" db="EMBL/GenBank/DDBJ databases">
        <authorList>
            <person name="Klimov P.B."/>
            <person name="Dyachkov S.M."/>
            <person name="Chetverikov P.E."/>
        </authorList>
    </citation>
    <scope>NUCLEOTIDE SEQUENCE [LARGE SCALE GENOMIC DNA]</scope>
    <source>
        <strain evidence="2">BMOC 18-1129-001#AD2665</strain>
        <tissue evidence="2">Entire mites</tissue>
    </source>
</reference>
<evidence type="ECO:0000313" key="2">
    <source>
        <dbReference type="EMBL" id="KAG9509718.1"/>
    </source>
</evidence>
<protein>
    <submittedName>
        <fullName evidence="2">Uncharacterized protein</fullName>
    </submittedName>
</protein>
<keyword evidence="3" id="KW-1185">Reference proteome</keyword>
<keyword evidence="1" id="KW-0472">Membrane</keyword>
<evidence type="ECO:0000256" key="1">
    <source>
        <dbReference type="SAM" id="Phobius"/>
    </source>
</evidence>